<feature type="compositionally biased region" description="Basic residues" evidence="1">
    <location>
        <begin position="18"/>
        <end position="27"/>
    </location>
</feature>
<keyword evidence="3" id="KW-1185">Reference proteome</keyword>
<organism evidence="2 3">
    <name type="scientific">Stephania cephalantha</name>
    <dbReference type="NCBI Taxonomy" id="152367"/>
    <lineage>
        <taxon>Eukaryota</taxon>
        <taxon>Viridiplantae</taxon>
        <taxon>Streptophyta</taxon>
        <taxon>Embryophyta</taxon>
        <taxon>Tracheophyta</taxon>
        <taxon>Spermatophyta</taxon>
        <taxon>Magnoliopsida</taxon>
        <taxon>Ranunculales</taxon>
        <taxon>Menispermaceae</taxon>
        <taxon>Menispermoideae</taxon>
        <taxon>Cissampelideae</taxon>
        <taxon>Stephania</taxon>
    </lineage>
</organism>
<feature type="compositionally biased region" description="Basic and acidic residues" evidence="1">
    <location>
        <begin position="75"/>
        <end position="99"/>
    </location>
</feature>
<gene>
    <name evidence="2" type="ORF">Scep_009611</name>
</gene>
<evidence type="ECO:0000256" key="1">
    <source>
        <dbReference type="SAM" id="MobiDB-lite"/>
    </source>
</evidence>
<evidence type="ECO:0000313" key="2">
    <source>
        <dbReference type="EMBL" id="KAK9139930.1"/>
    </source>
</evidence>
<sequence>MGIRRLVTRRYAYIAVRTRNRASKRPKNERVSQLCHPLGQDKKSTSQSLSTHSNVISLTSHSTLTTVHTTHTHQGCRERGRRKGEEEEKQPGGRGERGDATIEILVQVKARGSYVTTSDCLPLRFTCTCVIILIF</sequence>
<feature type="compositionally biased region" description="Polar residues" evidence="1">
    <location>
        <begin position="45"/>
        <end position="56"/>
    </location>
</feature>
<reference evidence="2 3" key="1">
    <citation type="submission" date="2024-01" db="EMBL/GenBank/DDBJ databases">
        <title>Genome assemblies of Stephania.</title>
        <authorList>
            <person name="Yang L."/>
        </authorList>
    </citation>
    <scope>NUCLEOTIDE SEQUENCE [LARGE SCALE GENOMIC DNA]</scope>
    <source>
        <strain evidence="2">JXDWG</strain>
        <tissue evidence="2">Leaf</tissue>
    </source>
</reference>
<comment type="caution">
    <text evidence="2">The sequence shown here is derived from an EMBL/GenBank/DDBJ whole genome shotgun (WGS) entry which is preliminary data.</text>
</comment>
<dbReference type="EMBL" id="JBBNAG010000004">
    <property type="protein sequence ID" value="KAK9139930.1"/>
    <property type="molecule type" value="Genomic_DNA"/>
</dbReference>
<dbReference type="AlphaFoldDB" id="A0AAP0PGC7"/>
<evidence type="ECO:0000313" key="3">
    <source>
        <dbReference type="Proteomes" id="UP001419268"/>
    </source>
</evidence>
<feature type="compositionally biased region" description="Low complexity" evidence="1">
    <location>
        <begin position="57"/>
        <end position="73"/>
    </location>
</feature>
<feature type="region of interest" description="Disordered" evidence="1">
    <location>
        <begin position="18"/>
        <end position="99"/>
    </location>
</feature>
<protein>
    <submittedName>
        <fullName evidence="2">Uncharacterized protein</fullName>
    </submittedName>
</protein>
<name>A0AAP0PGC7_9MAGN</name>
<proteinExistence type="predicted"/>
<accession>A0AAP0PGC7</accession>
<dbReference type="Proteomes" id="UP001419268">
    <property type="component" value="Unassembled WGS sequence"/>
</dbReference>